<dbReference type="Gene3D" id="2.40.50.140">
    <property type="entry name" value="Nucleic acid-binding proteins"/>
    <property type="match status" value="1"/>
</dbReference>
<dbReference type="AlphaFoldDB" id="A0A075HRW4"/>
<organism evidence="5">
    <name type="scientific">uncultured marine group II/III euryarchaeote KM3_85_D06</name>
    <dbReference type="NCBI Taxonomy" id="1456528"/>
    <lineage>
        <taxon>Archaea</taxon>
        <taxon>Methanobacteriati</taxon>
        <taxon>Methanobacteriota</taxon>
        <taxon>environmental samples</taxon>
    </lineage>
</organism>
<dbReference type="Pfam" id="PF21485">
    <property type="entry name" value="IF5A-like_N"/>
    <property type="match status" value="1"/>
</dbReference>
<dbReference type="PROSITE" id="PS00302">
    <property type="entry name" value="IF5A_HYPUSINE"/>
    <property type="match status" value="1"/>
</dbReference>
<evidence type="ECO:0000313" key="5">
    <source>
        <dbReference type="EMBL" id="AIF19096.1"/>
    </source>
</evidence>
<dbReference type="NCBIfam" id="TIGR00037">
    <property type="entry name" value="eIF_5A"/>
    <property type="match status" value="1"/>
</dbReference>
<dbReference type="InterPro" id="IPR012340">
    <property type="entry name" value="NA-bd_OB-fold"/>
</dbReference>
<evidence type="ECO:0000256" key="1">
    <source>
        <dbReference type="ARBA" id="ARBA00006016"/>
    </source>
</evidence>
<keyword evidence="5" id="KW-0396">Initiation factor</keyword>
<dbReference type="InterPro" id="IPR008991">
    <property type="entry name" value="Translation_prot_SH3-like_sf"/>
</dbReference>
<protein>
    <submittedName>
        <fullName evidence="5">Translation initiation factor IF-5A</fullName>
    </submittedName>
</protein>
<dbReference type="GO" id="GO:0045905">
    <property type="term" value="P:positive regulation of translational termination"/>
    <property type="evidence" value="ECO:0007669"/>
    <property type="project" value="InterPro"/>
</dbReference>
<accession>A0A075HRW4</accession>
<evidence type="ECO:0000256" key="3">
    <source>
        <dbReference type="ARBA" id="ARBA00023071"/>
    </source>
</evidence>
<keyword evidence="2" id="KW-0648">Protein biosynthesis</keyword>
<dbReference type="GO" id="GO:0003743">
    <property type="term" value="F:translation initiation factor activity"/>
    <property type="evidence" value="ECO:0007669"/>
    <property type="project" value="UniProtKB-KW"/>
</dbReference>
<dbReference type="InterPro" id="IPR048670">
    <property type="entry name" value="IF5A-like_N"/>
</dbReference>
<name>A0A075HRW4_9EURY</name>
<dbReference type="InterPro" id="IPR001884">
    <property type="entry name" value="IF5A-like"/>
</dbReference>
<comment type="similarity">
    <text evidence="1">Belongs to the eIF-5A family.</text>
</comment>
<dbReference type="GO" id="GO:0043022">
    <property type="term" value="F:ribosome binding"/>
    <property type="evidence" value="ECO:0007669"/>
    <property type="project" value="InterPro"/>
</dbReference>
<proteinExistence type="inferred from homology"/>
<dbReference type="PIRSF" id="PIRSF003025">
    <property type="entry name" value="eIF5A"/>
    <property type="match status" value="1"/>
</dbReference>
<dbReference type="InterPro" id="IPR019769">
    <property type="entry name" value="Trans_elong_IF5A_hypusine_site"/>
</dbReference>
<dbReference type="PANTHER" id="PTHR11673">
    <property type="entry name" value="TRANSLATION INITIATION FACTOR 5A FAMILY MEMBER"/>
    <property type="match status" value="1"/>
</dbReference>
<reference evidence="5" key="1">
    <citation type="journal article" date="2014" name="Genome Biol. Evol.">
        <title>Pangenome evidence for extensive interdomain horizontal transfer affecting lineage core and shell genes in uncultured planktonic thaumarchaeota and euryarchaeota.</title>
        <authorList>
            <person name="Deschamps P."/>
            <person name="Zivanovic Y."/>
            <person name="Moreira D."/>
            <person name="Rodriguez-Valera F."/>
            <person name="Lopez-Garcia P."/>
        </authorList>
    </citation>
    <scope>NUCLEOTIDE SEQUENCE</scope>
</reference>
<dbReference type="SUPFAM" id="SSF50104">
    <property type="entry name" value="Translation proteins SH3-like domain"/>
    <property type="match status" value="1"/>
</dbReference>
<dbReference type="EMBL" id="KF901129">
    <property type="protein sequence ID" value="AIF19096.1"/>
    <property type="molecule type" value="Genomic_DNA"/>
</dbReference>
<dbReference type="GO" id="GO:0045901">
    <property type="term" value="P:positive regulation of translational elongation"/>
    <property type="evidence" value="ECO:0007669"/>
    <property type="project" value="InterPro"/>
</dbReference>
<feature type="domain" description="Translation initiation factor 5A-like N-terminal" evidence="4">
    <location>
        <begin position="19"/>
        <end position="72"/>
    </location>
</feature>
<dbReference type="GO" id="GO:0003746">
    <property type="term" value="F:translation elongation factor activity"/>
    <property type="evidence" value="ECO:0007669"/>
    <property type="project" value="InterPro"/>
</dbReference>
<evidence type="ECO:0000259" key="4">
    <source>
        <dbReference type="Pfam" id="PF21485"/>
    </source>
</evidence>
<evidence type="ECO:0000256" key="2">
    <source>
        <dbReference type="ARBA" id="ARBA00022917"/>
    </source>
</evidence>
<keyword evidence="3" id="KW-0385">Hypusine</keyword>
<dbReference type="Gene3D" id="2.30.30.30">
    <property type="match status" value="1"/>
</dbReference>
<dbReference type="InterPro" id="IPR014722">
    <property type="entry name" value="Rib_uL2_dom2"/>
</dbReference>
<sequence>MLIRPDGWVEVGIEMPGTNRVEIRTLKVGRYVALDDNAYKILSISKSKPGKHGSAKARIELEDLFSGRKTSHVGTVTDNIYVPMIEKGSATVTHITGQEVHAMDAKTFEMMVLPLDEGLNIVAGGEIMWMEALGRYKIIRDH</sequence>
<dbReference type="GO" id="GO:0003723">
    <property type="term" value="F:RNA binding"/>
    <property type="evidence" value="ECO:0007669"/>
    <property type="project" value="InterPro"/>
</dbReference>